<feature type="compositionally biased region" description="Pro residues" evidence="1">
    <location>
        <begin position="116"/>
        <end position="128"/>
    </location>
</feature>
<accession>A0A0G0LDK7</accession>
<feature type="compositionally biased region" description="Pro residues" evidence="1">
    <location>
        <begin position="62"/>
        <end position="76"/>
    </location>
</feature>
<sequence>MDPTAPKDNQNPPQAASPIQPGQFVVAGDEDGVFKEPPAPVSPKPSPSATSLSQEQKQPASSPLPPLPSQPLPQPSGPGINLSTESQPSPSVTPPSNQSQQETSTTSAQPSQTQPDPTPYVAPQPGDVPYPNNTTGAPQEPPSLIKKFRMIAIFMVVLVLVGALVAVAWFFVLGKKSNEPIKTENVEQAQVEEPLPLPKRTTGGFAELPAATSEAEESTPQAQ</sequence>
<feature type="compositionally biased region" description="Low complexity" evidence="1">
    <location>
        <begin position="94"/>
        <end position="115"/>
    </location>
</feature>
<name>A0A0G0LDK7_9BACT</name>
<comment type="caution">
    <text evidence="3">The sequence shown here is derived from an EMBL/GenBank/DDBJ whole genome shotgun (WGS) entry which is preliminary data.</text>
</comment>
<feature type="compositionally biased region" description="Polar residues" evidence="1">
    <location>
        <begin position="81"/>
        <end position="90"/>
    </location>
</feature>
<evidence type="ECO:0000313" key="4">
    <source>
        <dbReference type="Proteomes" id="UP000034893"/>
    </source>
</evidence>
<evidence type="ECO:0000256" key="1">
    <source>
        <dbReference type="SAM" id="MobiDB-lite"/>
    </source>
</evidence>
<evidence type="ECO:0000256" key="2">
    <source>
        <dbReference type="SAM" id="Phobius"/>
    </source>
</evidence>
<feature type="transmembrane region" description="Helical" evidence="2">
    <location>
        <begin position="151"/>
        <end position="172"/>
    </location>
</feature>
<dbReference type="Proteomes" id="UP000034893">
    <property type="component" value="Unassembled WGS sequence"/>
</dbReference>
<evidence type="ECO:0000313" key="3">
    <source>
        <dbReference type="EMBL" id="KKQ89988.1"/>
    </source>
</evidence>
<gene>
    <name evidence="3" type="ORF">UT12_C0004G0018</name>
</gene>
<feature type="region of interest" description="Disordered" evidence="1">
    <location>
        <begin position="1"/>
        <end position="138"/>
    </location>
</feature>
<dbReference type="AlphaFoldDB" id="A0A0G0LDK7"/>
<keyword evidence="2" id="KW-1133">Transmembrane helix</keyword>
<feature type="region of interest" description="Disordered" evidence="1">
    <location>
        <begin position="185"/>
        <end position="223"/>
    </location>
</feature>
<protein>
    <submittedName>
        <fullName evidence="3">Uncharacterized protein</fullName>
    </submittedName>
</protein>
<keyword evidence="2" id="KW-0812">Transmembrane</keyword>
<organism evidence="3 4">
    <name type="scientific">Candidatus Curtissbacteria bacterium GW2011_GWC2_38_9</name>
    <dbReference type="NCBI Taxonomy" id="1618414"/>
    <lineage>
        <taxon>Bacteria</taxon>
        <taxon>Candidatus Curtissiibacteriota</taxon>
    </lineage>
</organism>
<reference evidence="3 4" key="1">
    <citation type="journal article" date="2015" name="Nature">
        <title>rRNA introns, odd ribosomes, and small enigmatic genomes across a large radiation of phyla.</title>
        <authorList>
            <person name="Brown C.T."/>
            <person name="Hug L.A."/>
            <person name="Thomas B.C."/>
            <person name="Sharon I."/>
            <person name="Castelle C.J."/>
            <person name="Singh A."/>
            <person name="Wilkins M.J."/>
            <person name="Williams K.H."/>
            <person name="Banfield J.F."/>
        </authorList>
    </citation>
    <scope>NUCLEOTIDE SEQUENCE [LARGE SCALE GENOMIC DNA]</scope>
</reference>
<dbReference type="EMBL" id="LBVP01000004">
    <property type="protein sequence ID" value="KKQ89988.1"/>
    <property type="molecule type" value="Genomic_DNA"/>
</dbReference>
<proteinExistence type="predicted"/>
<feature type="compositionally biased region" description="Pro residues" evidence="1">
    <location>
        <begin position="37"/>
        <end position="46"/>
    </location>
</feature>
<keyword evidence="2" id="KW-0472">Membrane</keyword>